<dbReference type="AlphaFoldDB" id="A0A0F9ESD8"/>
<gene>
    <name evidence="1" type="ORF">LCGC14_2040050</name>
</gene>
<name>A0A0F9ESD8_9ZZZZ</name>
<protein>
    <submittedName>
        <fullName evidence="1">Uncharacterized protein</fullName>
    </submittedName>
</protein>
<reference evidence="1" key="1">
    <citation type="journal article" date="2015" name="Nature">
        <title>Complex archaea that bridge the gap between prokaryotes and eukaryotes.</title>
        <authorList>
            <person name="Spang A."/>
            <person name="Saw J.H."/>
            <person name="Jorgensen S.L."/>
            <person name="Zaremba-Niedzwiedzka K."/>
            <person name="Martijn J."/>
            <person name="Lind A.E."/>
            <person name="van Eijk R."/>
            <person name="Schleper C."/>
            <person name="Guy L."/>
            <person name="Ettema T.J."/>
        </authorList>
    </citation>
    <scope>NUCLEOTIDE SEQUENCE</scope>
</reference>
<dbReference type="EMBL" id="LAZR01023902">
    <property type="protein sequence ID" value="KKL76924.1"/>
    <property type="molecule type" value="Genomic_DNA"/>
</dbReference>
<comment type="caution">
    <text evidence="1">The sequence shown here is derived from an EMBL/GenBank/DDBJ whole genome shotgun (WGS) entry which is preliminary data.</text>
</comment>
<evidence type="ECO:0000313" key="1">
    <source>
        <dbReference type="EMBL" id="KKL76924.1"/>
    </source>
</evidence>
<accession>A0A0F9ESD8</accession>
<sequence length="182" mass="21243">MRLVLAGNAEQAKAIYEPGDKYLACLPNDLLGHTDCSIKETGTFYFRPDYKPEEIYYYCKSHNISMSIWLETRIAPGLATKPKDGREEHMSILDDKWIDQVTLKLCEEYPLLDFSFQDGYTEEMKLILEAAYRETLKEVVEWGDKFCVNTEHYGISKYANKRQRECRQCWEALSKLEVSNGR</sequence>
<proteinExistence type="predicted"/>
<organism evidence="1">
    <name type="scientific">marine sediment metagenome</name>
    <dbReference type="NCBI Taxonomy" id="412755"/>
    <lineage>
        <taxon>unclassified sequences</taxon>
        <taxon>metagenomes</taxon>
        <taxon>ecological metagenomes</taxon>
    </lineage>
</organism>